<dbReference type="OrthoDB" id="9760333at2"/>
<evidence type="ECO:0000256" key="10">
    <source>
        <dbReference type="SAM" id="SignalP"/>
    </source>
</evidence>
<feature type="domain" description="TonB-dependent receptor-like beta-barrel" evidence="11">
    <location>
        <begin position="242"/>
        <end position="693"/>
    </location>
</feature>
<evidence type="ECO:0000256" key="7">
    <source>
        <dbReference type="ARBA" id="ARBA00023237"/>
    </source>
</evidence>
<proteinExistence type="inferred from homology"/>
<accession>A7GXM9</accession>
<reference evidence="13" key="1">
    <citation type="submission" date="2016-07" db="EMBL/GenBank/DDBJ databases">
        <title>Comparative genomics of the Campylobacter concisus group.</title>
        <authorList>
            <person name="Miller W.G."/>
            <person name="Yee E."/>
            <person name="Chapman M.H."/>
            <person name="Huynh S."/>
            <person name="Bono J.L."/>
            <person name="On S.L.W."/>
            <person name="StLeger J."/>
            <person name="Foster G."/>
            <person name="Parker C.T."/>
        </authorList>
    </citation>
    <scope>NUCLEOTIDE SEQUENCE</scope>
    <source>
        <strain evidence="13">525.92</strain>
    </source>
</reference>
<evidence type="ECO:0000313" key="14">
    <source>
        <dbReference type="Proteomes" id="UP000006380"/>
    </source>
</evidence>
<evidence type="ECO:0000256" key="3">
    <source>
        <dbReference type="ARBA" id="ARBA00022452"/>
    </source>
</evidence>
<comment type="subcellular location">
    <subcellularLocation>
        <location evidence="1 8">Cell outer membrane</location>
        <topology evidence="1 8">Multi-pass membrane protein</topology>
    </subcellularLocation>
</comment>
<evidence type="ECO:0000256" key="5">
    <source>
        <dbReference type="ARBA" id="ARBA00023077"/>
    </source>
</evidence>
<dbReference type="InterPro" id="IPR036942">
    <property type="entry name" value="Beta-barrel_TonB_sf"/>
</dbReference>
<feature type="signal peptide" evidence="10">
    <location>
        <begin position="1"/>
        <end position="23"/>
    </location>
</feature>
<evidence type="ECO:0000259" key="12">
    <source>
        <dbReference type="Pfam" id="PF07715"/>
    </source>
</evidence>
<evidence type="ECO:0000259" key="11">
    <source>
        <dbReference type="Pfam" id="PF00593"/>
    </source>
</evidence>
<dbReference type="STRING" id="360105.CCV52592_1610"/>
<keyword evidence="14" id="KW-1185">Reference proteome</keyword>
<dbReference type="Gene3D" id="2.40.170.20">
    <property type="entry name" value="TonB-dependent receptor, beta-barrel domain"/>
    <property type="match status" value="1"/>
</dbReference>
<dbReference type="PANTHER" id="PTHR32552:SF82">
    <property type="entry name" value="FCUA PROTEIN"/>
    <property type="match status" value="1"/>
</dbReference>
<sequence length="733" mass="81736">MQNIKISAILAAFLAVGSSCVAAENVRLETIEIKNSTGESISDSGISEHFLQKDALFGPLMDKKVKDIPLQINTVSNELVQNLQATGLENVWHVIPSATVSYMGSGSVTRPGTRGMYGGVIGNNYWDGFMVTATTAVPMMIFDKLEVQNGLSGSLYGSQHPSGIFNYTRKRPVDSQTIVRVDWSEKANFGTMLDTSDRFEKVGYRGIFYFNDGEGFVKDSVKRSKLANLALDFYPTDDLTIETNFTYYNYIRYGYGARLMSPQTNGLATFNVPGAIANDKKGIAQTWAGMDLESYNTSVKLKYNISNNWYMEGGYQHHISDRNTMEQGNTLTGNNGEITSSVDRKLSKPPRFILQSWFVKAMGHETTGSIEHDLGISTYGYIYDSKSEFIYGSRNKGTVPVGSQNINNMRNVSQPNNFKIDNERKRALKFKTYNVTLADDIKLSEQFSFLGAITHTWVKQDSFANNDPANTSRDKVGSNTDKEFTYLAGLTYRPIDNTNVYLTYSNSVQVDGLVPPAYDAGRTLTYVAPIKTKQYELGVKSTIGTIDLSAALFQIERPLYYRVGTTTKFIKQGKQVNKGLEATAGGKLGEYVSVYGGFMLLDPKLKHTVNSYADNKYVVGAPKFQTNLLFDFAVPNTNKLSFMTNLHYTGKRYVDDRNTQSVDGYFTTDLGVRYATKTWFGKETTLRFNVNNLFDKKYYISVRPGESDGAGSGTTDLYTGDSRNFMASFEVKF</sequence>
<dbReference type="Pfam" id="PF07715">
    <property type="entry name" value="Plug"/>
    <property type="match status" value="1"/>
</dbReference>
<feature type="domain" description="TonB-dependent receptor plug" evidence="12">
    <location>
        <begin position="65"/>
        <end position="164"/>
    </location>
</feature>
<dbReference type="CDD" id="cd01347">
    <property type="entry name" value="ligand_gated_channel"/>
    <property type="match status" value="1"/>
</dbReference>
<evidence type="ECO:0000313" key="13">
    <source>
        <dbReference type="EMBL" id="EAU00623.1"/>
    </source>
</evidence>
<evidence type="ECO:0000256" key="9">
    <source>
        <dbReference type="RuleBase" id="RU003357"/>
    </source>
</evidence>
<protein>
    <submittedName>
        <fullName evidence="13">TonB-dependent receptor</fullName>
    </submittedName>
</protein>
<dbReference type="AlphaFoldDB" id="A7GXM9"/>
<feature type="chain" id="PRO_5002709756" evidence="10">
    <location>
        <begin position="24"/>
        <end position="733"/>
    </location>
</feature>
<dbReference type="InterPro" id="IPR039426">
    <property type="entry name" value="TonB-dep_rcpt-like"/>
</dbReference>
<dbReference type="InterPro" id="IPR000531">
    <property type="entry name" value="Beta-barrel_TonB"/>
</dbReference>
<dbReference type="GO" id="GO:0009279">
    <property type="term" value="C:cell outer membrane"/>
    <property type="evidence" value="ECO:0007669"/>
    <property type="project" value="UniProtKB-SubCell"/>
</dbReference>
<keyword evidence="2 8" id="KW-0813">Transport</keyword>
<keyword evidence="6 8" id="KW-0472">Membrane</keyword>
<keyword evidence="7 8" id="KW-0998">Cell outer membrane</keyword>
<comment type="similarity">
    <text evidence="8 9">Belongs to the TonB-dependent receptor family.</text>
</comment>
<dbReference type="SUPFAM" id="SSF56935">
    <property type="entry name" value="Porins"/>
    <property type="match status" value="1"/>
</dbReference>
<keyword evidence="4 8" id="KW-0812">Transmembrane</keyword>
<dbReference type="PROSITE" id="PS51257">
    <property type="entry name" value="PROKAR_LIPOPROTEIN"/>
    <property type="match status" value="1"/>
</dbReference>
<dbReference type="HOGENOM" id="CLU_008287_22_1_7"/>
<dbReference type="PROSITE" id="PS52016">
    <property type="entry name" value="TONB_DEPENDENT_REC_3"/>
    <property type="match status" value="1"/>
</dbReference>
<keyword evidence="10" id="KW-0732">Signal</keyword>
<evidence type="ECO:0000256" key="2">
    <source>
        <dbReference type="ARBA" id="ARBA00022448"/>
    </source>
</evidence>
<evidence type="ECO:0000256" key="1">
    <source>
        <dbReference type="ARBA" id="ARBA00004571"/>
    </source>
</evidence>
<dbReference type="GO" id="GO:0015344">
    <property type="term" value="F:siderophore uptake transmembrane transporter activity"/>
    <property type="evidence" value="ECO:0007669"/>
    <property type="project" value="TreeGrafter"/>
</dbReference>
<evidence type="ECO:0000256" key="4">
    <source>
        <dbReference type="ARBA" id="ARBA00022692"/>
    </source>
</evidence>
<keyword evidence="5 9" id="KW-0798">TonB box</keyword>
<dbReference type="InterPro" id="IPR012910">
    <property type="entry name" value="Plug_dom"/>
</dbReference>
<organism evidence="13 14">
    <name type="scientific">Campylobacter curvus (strain 525.92)</name>
    <dbReference type="NCBI Taxonomy" id="360105"/>
    <lineage>
        <taxon>Bacteria</taxon>
        <taxon>Pseudomonadati</taxon>
        <taxon>Campylobacterota</taxon>
        <taxon>Epsilonproteobacteria</taxon>
        <taxon>Campylobacterales</taxon>
        <taxon>Campylobacteraceae</taxon>
        <taxon>Campylobacter</taxon>
    </lineage>
</organism>
<name>A7GXM9_CAMC5</name>
<dbReference type="PANTHER" id="PTHR32552">
    <property type="entry name" value="FERRICHROME IRON RECEPTOR-RELATED"/>
    <property type="match status" value="1"/>
</dbReference>
<dbReference type="Proteomes" id="UP000006380">
    <property type="component" value="Chromosome"/>
</dbReference>
<dbReference type="EMBL" id="CP000767">
    <property type="protein sequence ID" value="EAU00623.1"/>
    <property type="molecule type" value="Genomic_DNA"/>
</dbReference>
<dbReference type="KEGG" id="ccv:CCV52592_1610"/>
<gene>
    <name evidence="13" type="ORF">CCV52592_1610</name>
</gene>
<evidence type="ECO:0000256" key="6">
    <source>
        <dbReference type="ARBA" id="ARBA00023136"/>
    </source>
</evidence>
<keyword evidence="13" id="KW-0675">Receptor</keyword>
<dbReference type="InterPro" id="IPR037066">
    <property type="entry name" value="Plug_dom_sf"/>
</dbReference>
<dbReference type="RefSeq" id="WP_011992103.1">
    <property type="nucleotide sequence ID" value="NC_009715.2"/>
</dbReference>
<dbReference type="Gene3D" id="2.170.130.10">
    <property type="entry name" value="TonB-dependent receptor, plug domain"/>
    <property type="match status" value="1"/>
</dbReference>
<dbReference type="Pfam" id="PF00593">
    <property type="entry name" value="TonB_dep_Rec_b-barrel"/>
    <property type="match status" value="1"/>
</dbReference>
<keyword evidence="3 8" id="KW-1134">Transmembrane beta strand</keyword>
<evidence type="ECO:0000256" key="8">
    <source>
        <dbReference type="PROSITE-ProRule" id="PRU01360"/>
    </source>
</evidence>